<dbReference type="PANTHER" id="PTHR46322:SF1">
    <property type="entry name" value="PUROMYCIN-SENSITIVE AMINOPEPTIDASE"/>
    <property type="match status" value="1"/>
</dbReference>
<dbReference type="GO" id="GO:0016285">
    <property type="term" value="F:alanyl aminopeptidase activity"/>
    <property type="evidence" value="ECO:0007669"/>
    <property type="project" value="UniProtKB-EC"/>
</dbReference>
<dbReference type="InterPro" id="IPR038438">
    <property type="entry name" value="PepN_Ig-like_sf"/>
</dbReference>
<proteinExistence type="inferred from homology"/>
<evidence type="ECO:0000256" key="5">
    <source>
        <dbReference type="ARBA" id="ARBA00015611"/>
    </source>
</evidence>
<dbReference type="GO" id="GO:0006508">
    <property type="term" value="P:proteolysis"/>
    <property type="evidence" value="ECO:0007669"/>
    <property type="project" value="UniProtKB-UniRule"/>
</dbReference>
<dbReference type="InterPro" id="IPR014782">
    <property type="entry name" value="Peptidase_M1_dom"/>
</dbReference>
<name>A0A244CM73_PSEDV</name>
<keyword evidence="7" id="KW-0645">Protease</keyword>
<keyword evidence="6 18" id="KW-0031">Aminopeptidase</keyword>
<dbReference type="InterPro" id="IPR024601">
    <property type="entry name" value="Peptidase_M1_pepN_C"/>
</dbReference>
<evidence type="ECO:0000256" key="9">
    <source>
        <dbReference type="ARBA" id="ARBA00022801"/>
    </source>
</evidence>
<dbReference type="InterPro" id="IPR042097">
    <property type="entry name" value="Aminopeptidase_N-like_N_sf"/>
</dbReference>
<dbReference type="GO" id="GO:0008237">
    <property type="term" value="F:metallopeptidase activity"/>
    <property type="evidence" value="ECO:0007669"/>
    <property type="project" value="UniProtKB-UniRule"/>
</dbReference>
<reference evidence="18 19" key="1">
    <citation type="submission" date="2017-02" db="EMBL/GenBank/DDBJ databases">
        <title>Pseudoalteromonas ulvae TC14 Genome.</title>
        <authorList>
            <person name="Molmeret M."/>
        </authorList>
    </citation>
    <scope>NUCLEOTIDE SEQUENCE [LARGE SCALE GENOMIC DNA]</scope>
    <source>
        <strain evidence="18">TC14</strain>
    </source>
</reference>
<evidence type="ECO:0000259" key="14">
    <source>
        <dbReference type="Pfam" id="PF01433"/>
    </source>
</evidence>
<evidence type="ECO:0000256" key="11">
    <source>
        <dbReference type="ARBA" id="ARBA00023049"/>
    </source>
</evidence>
<evidence type="ECO:0000313" key="19">
    <source>
        <dbReference type="Proteomes" id="UP000194841"/>
    </source>
</evidence>
<dbReference type="InterPro" id="IPR012779">
    <property type="entry name" value="Peptidase_M1_pepN"/>
</dbReference>
<dbReference type="Gene3D" id="1.10.390.10">
    <property type="entry name" value="Neutral Protease Domain 2"/>
    <property type="match status" value="1"/>
</dbReference>
<evidence type="ECO:0000256" key="10">
    <source>
        <dbReference type="ARBA" id="ARBA00022833"/>
    </source>
</evidence>
<dbReference type="PANTHER" id="PTHR46322">
    <property type="entry name" value="PUROMYCIN-SENSITIVE AMINOPEPTIDASE"/>
    <property type="match status" value="1"/>
</dbReference>
<protein>
    <recommendedName>
        <fullName evidence="5 13">Aminopeptidase N</fullName>
        <ecNumber evidence="4 13">3.4.11.2</ecNumber>
    </recommendedName>
</protein>
<dbReference type="FunFam" id="1.10.390.10:FF:000002">
    <property type="entry name" value="Aminopeptidase N"/>
    <property type="match status" value="1"/>
</dbReference>
<dbReference type="GO" id="GO:0008270">
    <property type="term" value="F:zinc ion binding"/>
    <property type="evidence" value="ECO:0007669"/>
    <property type="project" value="InterPro"/>
</dbReference>
<evidence type="ECO:0000259" key="16">
    <source>
        <dbReference type="Pfam" id="PF17432"/>
    </source>
</evidence>
<dbReference type="RefSeq" id="WP_086744940.1">
    <property type="nucleotide sequence ID" value="NZ_MWPV01000005.1"/>
</dbReference>
<keyword evidence="9" id="KW-0378">Hydrolase</keyword>
<dbReference type="InterPro" id="IPR035414">
    <property type="entry name" value="Peptidase_M1_pepN_Ig-like"/>
</dbReference>
<keyword evidence="10" id="KW-0862">Zinc</keyword>
<dbReference type="Pfam" id="PF17432">
    <property type="entry name" value="DUF3458_C"/>
    <property type="match status" value="1"/>
</dbReference>
<keyword evidence="19" id="KW-1185">Reference proteome</keyword>
<evidence type="ECO:0000259" key="17">
    <source>
        <dbReference type="Pfam" id="PF17900"/>
    </source>
</evidence>
<feature type="domain" description="Aminopeptidase N-like N-terminal" evidence="17">
    <location>
        <begin position="36"/>
        <end position="183"/>
    </location>
</feature>
<dbReference type="EC" id="3.4.11.2" evidence="4 13"/>
<dbReference type="NCBIfam" id="TIGR02414">
    <property type="entry name" value="pepN_proteo"/>
    <property type="match status" value="1"/>
</dbReference>
<evidence type="ECO:0000256" key="8">
    <source>
        <dbReference type="ARBA" id="ARBA00022723"/>
    </source>
</evidence>
<comment type="catalytic activity">
    <reaction evidence="1">
        <text>Release of an N-terminal amino acid, Xaa-|-Yaa- from a peptide, amide or arylamide. Xaa is preferably Ala, but may be most amino acids including Pro (slow action). When a terminal hydrophobic residue is followed by a prolyl residue, the two may be released as an intact Xaa-Pro dipeptide.</text>
        <dbReference type="EC" id="3.4.11.2"/>
    </reaction>
</comment>
<dbReference type="Pfam" id="PF11940">
    <property type="entry name" value="DUF3458"/>
    <property type="match status" value="1"/>
</dbReference>
<dbReference type="Gene3D" id="1.25.50.10">
    <property type="entry name" value="Peptidase M1, alanyl aminopeptidase, C-terminal domain"/>
    <property type="match status" value="1"/>
</dbReference>
<dbReference type="CDD" id="cd09600">
    <property type="entry name" value="M1_APN"/>
    <property type="match status" value="1"/>
</dbReference>
<comment type="similarity">
    <text evidence="3">Belongs to the peptidase M1 family.</text>
</comment>
<comment type="cofactor">
    <cofactor evidence="2">
        <name>Zn(2+)</name>
        <dbReference type="ChEBI" id="CHEBI:29105"/>
    </cofactor>
</comment>
<evidence type="ECO:0000256" key="7">
    <source>
        <dbReference type="ARBA" id="ARBA00022670"/>
    </source>
</evidence>
<organism evidence="18 19">
    <name type="scientific">Pseudoalteromonas ulvae</name>
    <dbReference type="NCBI Taxonomy" id="107327"/>
    <lineage>
        <taxon>Bacteria</taxon>
        <taxon>Pseudomonadati</taxon>
        <taxon>Pseudomonadota</taxon>
        <taxon>Gammaproteobacteria</taxon>
        <taxon>Alteromonadales</taxon>
        <taxon>Pseudoalteromonadaceae</taxon>
        <taxon>Pseudoalteromonas</taxon>
    </lineage>
</organism>
<feature type="domain" description="Peptidase M1 alanyl aminopeptidase C-terminal" evidence="16">
    <location>
        <begin position="546"/>
        <end position="861"/>
    </location>
</feature>
<comment type="caution">
    <text evidence="18">The sequence shown here is derived from an EMBL/GenBank/DDBJ whole genome shotgun (WGS) entry which is preliminary data.</text>
</comment>
<evidence type="ECO:0000256" key="4">
    <source>
        <dbReference type="ARBA" id="ARBA00012564"/>
    </source>
</evidence>
<dbReference type="FunFam" id="2.60.40.1840:FF:000001">
    <property type="entry name" value="Aminopeptidase N"/>
    <property type="match status" value="1"/>
</dbReference>
<evidence type="ECO:0000256" key="1">
    <source>
        <dbReference type="ARBA" id="ARBA00000098"/>
    </source>
</evidence>
<dbReference type="FunFam" id="3.30.2010.30:FF:000002">
    <property type="entry name" value="Putative aminopeptidase N"/>
    <property type="match status" value="1"/>
</dbReference>
<evidence type="ECO:0000313" key="18">
    <source>
        <dbReference type="EMBL" id="OUL56685.1"/>
    </source>
</evidence>
<dbReference type="FunFam" id="2.60.40.1730:FF:000005">
    <property type="entry name" value="Aminopeptidase N"/>
    <property type="match status" value="1"/>
</dbReference>
<evidence type="ECO:0000256" key="3">
    <source>
        <dbReference type="ARBA" id="ARBA00010136"/>
    </source>
</evidence>
<dbReference type="Pfam" id="PF01433">
    <property type="entry name" value="Peptidase_M1"/>
    <property type="match status" value="1"/>
</dbReference>
<evidence type="ECO:0000256" key="12">
    <source>
        <dbReference type="ARBA" id="ARBA00059739"/>
    </source>
</evidence>
<dbReference type="InterPro" id="IPR037144">
    <property type="entry name" value="Peptidase_M1_pepN_C_sf"/>
</dbReference>
<dbReference type="Gene3D" id="3.30.2010.30">
    <property type="match status" value="1"/>
</dbReference>
<dbReference type="PRINTS" id="PR00756">
    <property type="entry name" value="ALADIPTASE"/>
</dbReference>
<dbReference type="Proteomes" id="UP000194841">
    <property type="component" value="Unassembled WGS sequence"/>
</dbReference>
<dbReference type="InterPro" id="IPR045357">
    <property type="entry name" value="Aminopeptidase_N-like_N"/>
</dbReference>
<evidence type="ECO:0000256" key="6">
    <source>
        <dbReference type="ARBA" id="ARBA00022438"/>
    </source>
</evidence>
<feature type="domain" description="Peptidase M1 alanyl aminopeptidase Ig-like fold" evidence="15">
    <location>
        <begin position="441"/>
        <end position="542"/>
    </location>
</feature>
<feature type="domain" description="Peptidase M1 membrane alanine aminopeptidase" evidence="14">
    <location>
        <begin position="223"/>
        <end position="436"/>
    </location>
</feature>
<comment type="function">
    <text evidence="12">Aminopeptidase N is involved in the degradation of intracellular peptides generated by protein breakdown during normal growth as well as in response to nutrient starvation.</text>
</comment>
<dbReference type="SUPFAM" id="SSF55486">
    <property type="entry name" value="Metalloproteases ('zincins'), catalytic domain"/>
    <property type="match status" value="1"/>
</dbReference>
<evidence type="ECO:0000259" key="15">
    <source>
        <dbReference type="Pfam" id="PF11940"/>
    </source>
</evidence>
<keyword evidence="11" id="KW-0482">Metalloprotease</keyword>
<dbReference type="Pfam" id="PF17900">
    <property type="entry name" value="Peptidase_M1_N"/>
    <property type="match status" value="1"/>
</dbReference>
<dbReference type="Gene3D" id="2.60.40.1840">
    <property type="match status" value="1"/>
</dbReference>
<sequence length="862" mass="97518">MAAQAKYLKDYQPVDFTIDDISLTFDLFEQSTRVVAVSKVTRLNSSATQFVLDGVELTLVEVKINGQKTESYQCHAETMTLNVDEDSFELTIITEINPLKNTSLEGLYLSGGAYCTQCEAEGFRKITYFPDRPDVLATYEVKVIADCSFPFLLSNGNKVEEGELADGRHFTVWKDPYKKPCYLFALVAGDFDVLKDTFITQSGRTVELALFVDKGNLDKSEHAMTSLKQAMKWDEEVYGLEYDLDIYMIVAVDFFNMGAMENKGLNIFNSKCVLANQETATDKDYHTIESIIGHEYFHNWTGNRVTCRDWFQLSLKEGLTVFRDQEFSADLGSRALNRIAAVKVMRTHQFAEDSGPMSHPIRPEKVIEMNNFYTVTVYDKGAEVIRMIHTLLGKNGFRAGMDLYFARHDGQAVTCNDFVNAMSDASGVDLTQFKRWYSQSGTPELSVSDDYDATTETYSLTIKQHHPLTADQASKQNLHIPFAIQLLDEHGKVFALQNNGQAISNILNLTDSEHTFVFEDISQTPTPVLLEDFSAPCLLNYDYQTSQLITIVKHAHSEFSRWDAQQTLFTQLIKGAVLTKPNKLLSADVVQLIQDIIVDEKIEKELKAELLKLPTFETIAAQFKTVPIDDILLIVEQFESEIASEFSESFIALYRQQADHGAISAEAVGQRAIKSVCLYYIAKVDVSEGNELLINQFKSNNMTDVLAVLHAAVVSSHSLMHSFLSQFEQKWQKYVLVMDKWLAVNALIKQGDVIKHIQQLYQHPCFDIANPNRVRALVNSFTFFNTAFFHAKDGSGYQLLTDLLIQLNEINPQNASRLITPLMGWKRLDTVRQELIQSQLKRLVSLPNLSPDLYEKVVNALK</sequence>
<evidence type="ECO:0000256" key="13">
    <source>
        <dbReference type="NCBIfam" id="TIGR02414"/>
    </source>
</evidence>
<evidence type="ECO:0000256" key="2">
    <source>
        <dbReference type="ARBA" id="ARBA00001947"/>
    </source>
</evidence>
<accession>A0A244CM73</accession>
<gene>
    <name evidence="18" type="ORF">B1199_15025</name>
</gene>
<dbReference type="Gene3D" id="2.60.40.1730">
    <property type="entry name" value="tricorn interacting facor f3 domain"/>
    <property type="match status" value="1"/>
</dbReference>
<dbReference type="OrthoDB" id="100605at2"/>
<dbReference type="AlphaFoldDB" id="A0A244CM73"/>
<dbReference type="EMBL" id="MWPV01000005">
    <property type="protein sequence ID" value="OUL56685.1"/>
    <property type="molecule type" value="Genomic_DNA"/>
</dbReference>
<dbReference type="InterPro" id="IPR001930">
    <property type="entry name" value="Peptidase_M1"/>
</dbReference>
<dbReference type="SUPFAM" id="SSF63737">
    <property type="entry name" value="Leukotriene A4 hydrolase N-terminal domain"/>
    <property type="match status" value="1"/>
</dbReference>
<dbReference type="InterPro" id="IPR027268">
    <property type="entry name" value="Peptidase_M4/M1_CTD_sf"/>
</dbReference>
<keyword evidence="8" id="KW-0479">Metal-binding</keyword>